<proteinExistence type="predicted"/>
<dbReference type="Proteomes" id="UP000199093">
    <property type="component" value="Unassembled WGS sequence"/>
</dbReference>
<dbReference type="AlphaFoldDB" id="A0A1G8PVN4"/>
<dbReference type="STRING" id="555512.SAMN04487993_1013146"/>
<reference evidence="2 3" key="1">
    <citation type="submission" date="2016-10" db="EMBL/GenBank/DDBJ databases">
        <authorList>
            <person name="de Groot N.N."/>
        </authorList>
    </citation>
    <scope>NUCLEOTIDE SEQUENCE [LARGE SCALE GENOMIC DNA]</scope>
    <source>
        <strain evidence="2 3">DSM 26424</strain>
    </source>
</reference>
<name>A0A1G8PVN4_9RHOB</name>
<accession>A0A1G8PVN4</accession>
<sequence>MTDPVFYAEDPEGALRRWRPTPEMMRGNEMARAIRGGTAMNDTPTLIDFLADRLVEVYGENARVDFILAAKERAAMLRRSLPESAPAHDMRAETPAPTRGQQRQIADYLDEIADEKLIGYPLGRTDPMTANRLSLAAAYRLVATDMRALSDGESSGRDT</sequence>
<dbReference type="EMBL" id="FNEJ01000013">
    <property type="protein sequence ID" value="SDI96517.1"/>
    <property type="molecule type" value="Genomic_DNA"/>
</dbReference>
<protein>
    <submittedName>
        <fullName evidence="2">Uncharacterized protein</fullName>
    </submittedName>
</protein>
<organism evidence="2 3">
    <name type="scientific">Salipiger marinus</name>
    <dbReference type="NCBI Taxonomy" id="555512"/>
    <lineage>
        <taxon>Bacteria</taxon>
        <taxon>Pseudomonadati</taxon>
        <taxon>Pseudomonadota</taxon>
        <taxon>Alphaproteobacteria</taxon>
        <taxon>Rhodobacterales</taxon>
        <taxon>Roseobacteraceae</taxon>
        <taxon>Salipiger</taxon>
    </lineage>
</organism>
<evidence type="ECO:0000313" key="3">
    <source>
        <dbReference type="Proteomes" id="UP000199093"/>
    </source>
</evidence>
<feature type="region of interest" description="Disordered" evidence="1">
    <location>
        <begin position="80"/>
        <end position="102"/>
    </location>
</feature>
<evidence type="ECO:0000313" key="2">
    <source>
        <dbReference type="EMBL" id="SDI96517.1"/>
    </source>
</evidence>
<gene>
    <name evidence="2" type="ORF">SAMN04487993_1013146</name>
</gene>
<dbReference type="RefSeq" id="WP_242656754.1">
    <property type="nucleotide sequence ID" value="NZ_FNEJ01000013.1"/>
</dbReference>
<evidence type="ECO:0000256" key="1">
    <source>
        <dbReference type="SAM" id="MobiDB-lite"/>
    </source>
</evidence>
<keyword evidence="3" id="KW-1185">Reference proteome</keyword>